<dbReference type="AlphaFoldDB" id="A0A6A4SW42"/>
<gene>
    <name evidence="1" type="ORF">F2P81_011402</name>
</gene>
<name>A0A6A4SW42_SCOMX</name>
<dbReference type="Proteomes" id="UP000438429">
    <property type="component" value="Unassembled WGS sequence"/>
</dbReference>
<dbReference type="EMBL" id="VEVO01000010">
    <property type="protein sequence ID" value="KAF0036090.1"/>
    <property type="molecule type" value="Genomic_DNA"/>
</dbReference>
<proteinExistence type="predicted"/>
<evidence type="ECO:0000313" key="2">
    <source>
        <dbReference type="Proteomes" id="UP000438429"/>
    </source>
</evidence>
<accession>A0A6A4SW42</accession>
<protein>
    <submittedName>
        <fullName evidence="1">Uncharacterized protein</fullName>
    </submittedName>
</protein>
<reference evidence="1 2" key="1">
    <citation type="submission" date="2019-06" db="EMBL/GenBank/DDBJ databases">
        <title>Draft genomes of female and male turbot (Scophthalmus maximus).</title>
        <authorList>
            <person name="Xu H."/>
            <person name="Xu X.-W."/>
            <person name="Shao C."/>
            <person name="Chen S."/>
        </authorList>
    </citation>
    <scope>NUCLEOTIDE SEQUENCE [LARGE SCALE GENOMIC DNA]</scope>
    <source>
        <strain evidence="1">Ysfricsl-2016a</strain>
        <tissue evidence="1">Blood</tissue>
    </source>
</reference>
<comment type="caution">
    <text evidence="1">The sequence shown here is derived from an EMBL/GenBank/DDBJ whole genome shotgun (WGS) entry which is preliminary data.</text>
</comment>
<evidence type="ECO:0000313" key="1">
    <source>
        <dbReference type="EMBL" id="KAF0036090.1"/>
    </source>
</evidence>
<organism evidence="1 2">
    <name type="scientific">Scophthalmus maximus</name>
    <name type="common">Turbot</name>
    <name type="synonym">Psetta maxima</name>
    <dbReference type="NCBI Taxonomy" id="52904"/>
    <lineage>
        <taxon>Eukaryota</taxon>
        <taxon>Metazoa</taxon>
        <taxon>Chordata</taxon>
        <taxon>Craniata</taxon>
        <taxon>Vertebrata</taxon>
        <taxon>Euteleostomi</taxon>
        <taxon>Actinopterygii</taxon>
        <taxon>Neopterygii</taxon>
        <taxon>Teleostei</taxon>
        <taxon>Neoteleostei</taxon>
        <taxon>Acanthomorphata</taxon>
        <taxon>Carangaria</taxon>
        <taxon>Pleuronectiformes</taxon>
        <taxon>Pleuronectoidei</taxon>
        <taxon>Scophthalmidae</taxon>
        <taxon>Scophthalmus</taxon>
    </lineage>
</organism>
<sequence length="132" mass="15169">MENYSCCKAVPERADKKARRAGIAQNNTVKLDDALTRVARRGAVKRSAGASFSDALSRERPEQKFVQDAGAFDHRFLDLIRLLLIPPSKSRLSGCELMDDWSTQFTLWVTRTLYHRRHKSGEGRIRITRREH</sequence>